<keyword evidence="5" id="KW-1185">Reference proteome</keyword>
<comment type="caution">
    <text evidence="4">The sequence shown here is derived from an EMBL/GenBank/DDBJ whole genome shotgun (WGS) entry which is preliminary data.</text>
</comment>
<dbReference type="Gene3D" id="3.40.50.1000">
    <property type="entry name" value="HAD superfamily/HAD-like"/>
    <property type="match status" value="1"/>
</dbReference>
<comment type="catalytic activity">
    <reaction evidence="3">
        <text>an (S)-2-haloacid + H2O = a (2R)-2-hydroxycarboxylate + a halide anion + H(+)</text>
        <dbReference type="Rhea" id="RHEA:11192"/>
        <dbReference type="ChEBI" id="CHEBI:15377"/>
        <dbReference type="ChEBI" id="CHEBI:15378"/>
        <dbReference type="ChEBI" id="CHEBI:16042"/>
        <dbReference type="ChEBI" id="CHEBI:58314"/>
        <dbReference type="ChEBI" id="CHEBI:137405"/>
        <dbReference type="EC" id="3.8.1.2"/>
    </reaction>
</comment>
<reference evidence="4 5" key="2">
    <citation type="submission" date="2015-10" db="EMBL/GenBank/DDBJ databases">
        <title>Draft Genome Sequence of Prosthecomicrobium hirschii ATCC 27832.</title>
        <authorList>
            <person name="Daniel J."/>
            <person name="Givan S.A."/>
            <person name="Brun Y.V."/>
            <person name="Brown P.J."/>
        </authorList>
    </citation>
    <scope>NUCLEOTIDE SEQUENCE [LARGE SCALE GENOMIC DNA]</scope>
    <source>
        <strain evidence="4 5">16</strain>
    </source>
</reference>
<name>A0A0P6VLI8_9HYPH</name>
<organism evidence="4 5">
    <name type="scientific">Prosthecodimorpha hirschii</name>
    <dbReference type="NCBI Taxonomy" id="665126"/>
    <lineage>
        <taxon>Bacteria</taxon>
        <taxon>Pseudomonadati</taxon>
        <taxon>Pseudomonadota</taxon>
        <taxon>Alphaproteobacteria</taxon>
        <taxon>Hyphomicrobiales</taxon>
        <taxon>Ancalomicrobiaceae</taxon>
        <taxon>Prosthecodimorpha</taxon>
    </lineage>
</organism>
<dbReference type="InterPro" id="IPR051540">
    <property type="entry name" value="S-2-haloacid_dehalogenase"/>
</dbReference>
<dbReference type="SUPFAM" id="SSF56784">
    <property type="entry name" value="HAD-like"/>
    <property type="match status" value="1"/>
</dbReference>
<dbReference type="SFLD" id="SFLDG01129">
    <property type="entry name" value="C1.5:_HAD__Beta-PGM__Phosphata"/>
    <property type="match status" value="1"/>
</dbReference>
<dbReference type="InterPro" id="IPR036412">
    <property type="entry name" value="HAD-like_sf"/>
</dbReference>
<reference evidence="4 5" key="1">
    <citation type="submission" date="2015-09" db="EMBL/GenBank/DDBJ databases">
        <authorList>
            <person name="Jackson K.R."/>
            <person name="Lunt B.L."/>
            <person name="Fisher J.N.B."/>
            <person name="Gardner A.V."/>
            <person name="Bailey M.E."/>
            <person name="Deus L.M."/>
            <person name="Earl A.S."/>
            <person name="Gibby P.D."/>
            <person name="Hartmann K.A."/>
            <person name="Liu J.E."/>
            <person name="Manci A.M."/>
            <person name="Nielsen D.A."/>
            <person name="Solomon M.B."/>
            <person name="Breakwell D.P."/>
            <person name="Burnett S.H."/>
            <person name="Grose J.H."/>
        </authorList>
    </citation>
    <scope>NUCLEOTIDE SEQUENCE [LARGE SCALE GENOMIC DNA]</scope>
    <source>
        <strain evidence="4 5">16</strain>
    </source>
</reference>
<dbReference type="SFLD" id="SFLDG01135">
    <property type="entry name" value="C1.5.6:_HAD__Beta-PGM__Phospha"/>
    <property type="match status" value="1"/>
</dbReference>
<accession>A0A0P6VLI8</accession>
<evidence type="ECO:0000313" key="5">
    <source>
        <dbReference type="Proteomes" id="UP000048984"/>
    </source>
</evidence>
<dbReference type="InterPro" id="IPR023214">
    <property type="entry name" value="HAD_sf"/>
</dbReference>
<evidence type="ECO:0000256" key="2">
    <source>
        <dbReference type="ARBA" id="ARBA00022801"/>
    </source>
</evidence>
<dbReference type="AlphaFoldDB" id="A0A0P6VLI8"/>
<dbReference type="PANTHER" id="PTHR43316">
    <property type="entry name" value="HYDROLASE, HALOACID DELAHOGENASE-RELATED"/>
    <property type="match status" value="1"/>
</dbReference>
<dbReference type="RefSeq" id="WP_054358233.1">
    <property type="nucleotide sequence ID" value="NZ_LJYW01000001.1"/>
</dbReference>
<evidence type="ECO:0000313" key="4">
    <source>
        <dbReference type="EMBL" id="KPL52070.1"/>
    </source>
</evidence>
<evidence type="ECO:0000256" key="3">
    <source>
        <dbReference type="RuleBase" id="RU368077"/>
    </source>
</evidence>
<dbReference type="Pfam" id="PF00702">
    <property type="entry name" value="Hydrolase"/>
    <property type="match status" value="1"/>
</dbReference>
<dbReference type="EMBL" id="LJYW01000001">
    <property type="protein sequence ID" value="KPL52070.1"/>
    <property type="molecule type" value="Genomic_DNA"/>
</dbReference>
<dbReference type="InterPro" id="IPR006328">
    <property type="entry name" value="2-HAD"/>
</dbReference>
<dbReference type="EC" id="3.8.1.2" evidence="3"/>
<dbReference type="NCBIfam" id="TIGR01493">
    <property type="entry name" value="HAD-SF-IA-v2"/>
    <property type="match status" value="1"/>
</dbReference>
<dbReference type="InterPro" id="IPR006439">
    <property type="entry name" value="HAD-SF_hydro_IA"/>
</dbReference>
<dbReference type="Gene3D" id="1.10.150.240">
    <property type="entry name" value="Putative phosphatase, domain 2"/>
    <property type="match status" value="1"/>
</dbReference>
<comment type="similarity">
    <text evidence="1 3">Belongs to the HAD-like hydrolase superfamily. S-2-haloalkanoic acid dehalogenase family.</text>
</comment>
<proteinExistence type="inferred from homology"/>
<gene>
    <name evidence="4" type="ORF">ABB55_07375</name>
</gene>
<dbReference type="CDD" id="cd02588">
    <property type="entry name" value="HAD_L2-DEX"/>
    <property type="match status" value="1"/>
</dbReference>
<dbReference type="STRING" id="665126.ABB55_07375"/>
<comment type="function">
    <text evidence="3">Catalyzes the hydrolytic dehalogenation of small (S)-2-haloalkanoic acids to yield the corresponding (R)-2-hydroxyalkanoic acids.</text>
</comment>
<protein>
    <recommendedName>
        <fullName evidence="3">(S)-2-haloacid dehalogenase</fullName>
        <ecNumber evidence="3">3.8.1.2</ecNumber>
    </recommendedName>
    <alternativeName>
        <fullName evidence="3">2-haloalkanoic acid dehalogenase</fullName>
    </alternativeName>
    <alternativeName>
        <fullName evidence="3">Halocarboxylic acid halidohydrolase</fullName>
    </alternativeName>
    <alternativeName>
        <fullName evidence="3">L-2-haloacid dehalogenase</fullName>
    </alternativeName>
</protein>
<evidence type="ECO:0000256" key="1">
    <source>
        <dbReference type="ARBA" id="ARBA00008106"/>
    </source>
</evidence>
<dbReference type="SFLD" id="SFLDS00003">
    <property type="entry name" value="Haloacid_Dehalogenase"/>
    <property type="match status" value="1"/>
</dbReference>
<dbReference type="SFLD" id="SFLDF00045">
    <property type="entry name" value="2-haloacid_dehalogenase"/>
    <property type="match status" value="1"/>
</dbReference>
<dbReference type="GO" id="GO:0018784">
    <property type="term" value="F:(S)-2-haloacid dehalogenase activity"/>
    <property type="evidence" value="ECO:0007669"/>
    <property type="project" value="UniProtKB-UniRule"/>
</dbReference>
<dbReference type="NCBIfam" id="TIGR01428">
    <property type="entry name" value="HAD_type_II"/>
    <property type="match status" value="1"/>
</dbReference>
<dbReference type="Proteomes" id="UP000048984">
    <property type="component" value="Unassembled WGS sequence"/>
</dbReference>
<sequence>MTLSTYVFDAYGTLFDVHAAVRRHAASVGPEAQFLSEVWRAKQLEYSWMLTMMGRYRDFWSLTEEALDYALDRVPSANRQMRASLLDAYWTCDAYPEVPELLRQLKLRGARLAILSNGSPKMLAAACTSAGIGDLFDDVVSVDEIKIYKPDLRVYDLITTRYRLFPEAVSFQSSNRWDAAGATAFGFRTVWINRNKLPEEYQDMQPAAVLPDLSGLLTLA</sequence>
<dbReference type="PRINTS" id="PR00413">
    <property type="entry name" value="HADHALOGNASE"/>
</dbReference>
<keyword evidence="2 3" id="KW-0378">Hydrolase</keyword>
<dbReference type="PANTHER" id="PTHR43316:SF3">
    <property type="entry name" value="HALOACID DEHALOGENASE, TYPE II (AFU_ORTHOLOGUE AFUA_2G07750)-RELATED"/>
    <property type="match status" value="1"/>
</dbReference>
<dbReference type="InterPro" id="IPR023198">
    <property type="entry name" value="PGP-like_dom2"/>
</dbReference>